<comment type="similarity">
    <text evidence="20">In the C-terminal section; belongs to the dpy-30 family.</text>
</comment>
<keyword evidence="9" id="KW-0808">Transferase</keyword>
<dbReference type="Gene3D" id="3.40.50.720">
    <property type="entry name" value="NAD(P)-binding Rossmann-like Domain"/>
    <property type="match status" value="1"/>
</dbReference>
<dbReference type="STRING" id="9516.ENSCCAP00000016113"/>
<evidence type="ECO:0000256" key="1">
    <source>
        <dbReference type="ARBA" id="ARBA00000082"/>
    </source>
</evidence>
<dbReference type="FunFam" id="3.40.50.300:FF:001489">
    <property type="entry name" value="Adenylate kinase 7"/>
    <property type="match status" value="1"/>
</dbReference>
<evidence type="ECO:0000256" key="22">
    <source>
        <dbReference type="ARBA" id="ARBA00083249"/>
    </source>
</evidence>
<comment type="catalytic activity">
    <reaction evidence="1">
        <text>a 2'-deoxyribonucleoside 5'-diphosphate + ATP = a 2'-deoxyribonucleoside 5'-triphosphate + ADP</text>
        <dbReference type="Rhea" id="RHEA:44640"/>
        <dbReference type="ChEBI" id="CHEBI:30616"/>
        <dbReference type="ChEBI" id="CHEBI:61560"/>
        <dbReference type="ChEBI" id="CHEBI:73316"/>
        <dbReference type="ChEBI" id="CHEBI:456216"/>
        <dbReference type="EC" id="2.7.4.6"/>
    </reaction>
</comment>
<evidence type="ECO:0000256" key="19">
    <source>
        <dbReference type="ARBA" id="ARBA00061429"/>
    </source>
</evidence>
<reference evidence="25" key="2">
    <citation type="submission" date="2025-09" db="UniProtKB">
        <authorList>
            <consortium name="Ensembl"/>
        </authorList>
    </citation>
    <scope>IDENTIFICATION</scope>
</reference>
<keyword evidence="15 23" id="KW-0175">Coiled coil</keyword>
<evidence type="ECO:0000256" key="3">
    <source>
        <dbReference type="ARBA" id="ARBA00000937"/>
    </source>
</evidence>
<dbReference type="GO" id="GO:0004017">
    <property type="term" value="F:AMP kinase activity"/>
    <property type="evidence" value="ECO:0007669"/>
    <property type="project" value="UniProtKB-EC"/>
</dbReference>
<dbReference type="Proteomes" id="UP000233040">
    <property type="component" value="Unassembled WGS sequence"/>
</dbReference>
<evidence type="ECO:0000313" key="25">
    <source>
        <dbReference type="Ensembl" id="ENSCCAP00000016113.1"/>
    </source>
</evidence>
<protein>
    <recommendedName>
        <fullName evidence="21">Adenylate kinase 7</fullName>
        <ecNumber evidence="6">2.7.4.3</ecNumber>
        <ecNumber evidence="7">2.7.4.6</ecNumber>
    </recommendedName>
    <alternativeName>
        <fullName evidence="22">ATP-AMP transphosphorylase 7</fullName>
    </alternativeName>
</protein>
<keyword evidence="13" id="KW-0067">ATP-binding</keyword>
<evidence type="ECO:0000256" key="18">
    <source>
        <dbReference type="ARBA" id="ARBA00058468"/>
    </source>
</evidence>
<sequence length="675" mass="76764">MAEEEETAAPAEKVLRIQRVFINLLDSYSSGNIGKFLSNCVVGASLEEITEEEEEEDENKSAMREASTTKVKEGTFQVVGTLSKADSPQPNFAVEIYSAISREDLLLRLLECDVIIYNITESPQQVEEAIWAVSALNEEVSHFEKQKVFILLSTVLTWAKSKSLDPEDSEVPFTEEDYRRRKAHPNFLDHINAEKMVLKFGKKSRKFSTYVVAAGLQYGAEGGILHTFFKMAWLGEIPALPVFGDGTNVIPAIHVLDLAGVIQNVIDHAPKPRYLVAVDESVHTLEDLVKCISKNTGPGKIQKIPRENAYLTKDLTQDCLDHLLVNLRMEALFVKENFNIRWAAQTGFVENINNILKEYKQSRGLMPIKICILGPPAVGKSSIAEELSKYYKLHHIQLKDVISEAIAKLEAIVAPKDVGDVGEGEEEGEEEEEEEEENVEDAQELLDGIRESMEQNAGELDDQYIIRFMKEKLKSMPCRNQGYILDGFPKTYDQAKDLFNQEDEEEEDEVRGRMFPFDKVIIPEFVCALDASDEFLKERVINLPESIVAGTHYSQDRFLRALSNYRDINLEDETVLNYFDEIEIHPIHIDVGKLEDAQNRLAIKQLIKEIGEPQNYGLTDEEKAEKEWKAAEERLAREAAEEAEREHKEAVETAEKIARWEEWAEYLFKNNPEAQ</sequence>
<dbReference type="GO" id="GO:0004550">
    <property type="term" value="F:nucleoside diphosphate kinase activity"/>
    <property type="evidence" value="ECO:0007669"/>
    <property type="project" value="UniProtKB-EC"/>
</dbReference>
<gene>
    <name evidence="25" type="primary">AK7</name>
</gene>
<dbReference type="OMA" id="GHVEDDF"/>
<evidence type="ECO:0000256" key="20">
    <source>
        <dbReference type="ARBA" id="ARBA00061553"/>
    </source>
</evidence>
<keyword evidence="12" id="KW-0970">Cilium biogenesis/degradation</keyword>
<keyword evidence="14" id="KW-0282">Flagellum</keyword>
<name>A0A2K5QJP3_CEBIM</name>
<dbReference type="FunFam" id="3.40.50.720:FF:000494">
    <property type="entry name" value="Adenylate kinase 7"/>
    <property type="match status" value="1"/>
</dbReference>
<dbReference type="EC" id="2.7.4.6" evidence="7"/>
<evidence type="ECO:0000256" key="12">
    <source>
        <dbReference type="ARBA" id="ARBA00022794"/>
    </source>
</evidence>
<evidence type="ECO:0000256" key="4">
    <source>
        <dbReference type="ARBA" id="ARBA00004230"/>
    </source>
</evidence>
<evidence type="ECO:0000256" key="15">
    <source>
        <dbReference type="ARBA" id="ARBA00023054"/>
    </source>
</evidence>
<dbReference type="GO" id="GO:0036431">
    <property type="term" value="F:dCMP kinase activity"/>
    <property type="evidence" value="ECO:0007669"/>
    <property type="project" value="Ensembl"/>
</dbReference>
<dbReference type="GO" id="GO:0005829">
    <property type="term" value="C:cytosol"/>
    <property type="evidence" value="ECO:0007669"/>
    <property type="project" value="UniProtKB-SubCell"/>
</dbReference>
<feature type="coiled-coil region" evidence="23">
    <location>
        <begin position="621"/>
        <end position="657"/>
    </location>
</feature>
<dbReference type="Ensembl" id="ENSCCAT00000033562.1">
    <property type="protein sequence ID" value="ENSCCAP00000016113.1"/>
    <property type="gene ID" value="ENSCCAG00000025841.1"/>
</dbReference>
<dbReference type="Pfam" id="PF00406">
    <property type="entry name" value="ADK"/>
    <property type="match status" value="1"/>
</dbReference>
<evidence type="ECO:0000256" key="23">
    <source>
        <dbReference type="SAM" id="Coils"/>
    </source>
</evidence>
<evidence type="ECO:0000256" key="14">
    <source>
        <dbReference type="ARBA" id="ARBA00022846"/>
    </source>
</evidence>
<proteinExistence type="inferred from homology"/>
<evidence type="ECO:0000256" key="8">
    <source>
        <dbReference type="ARBA" id="ARBA00022490"/>
    </source>
</evidence>
<dbReference type="AlphaFoldDB" id="A0A2K5QJP3"/>
<evidence type="ECO:0000313" key="26">
    <source>
        <dbReference type="Proteomes" id="UP000233040"/>
    </source>
</evidence>
<dbReference type="CDD" id="cd01428">
    <property type="entry name" value="ADK"/>
    <property type="match status" value="1"/>
</dbReference>
<keyword evidence="26" id="KW-1185">Reference proteome</keyword>
<evidence type="ECO:0000256" key="21">
    <source>
        <dbReference type="ARBA" id="ARBA00073316"/>
    </source>
</evidence>
<dbReference type="InterPro" id="IPR036291">
    <property type="entry name" value="NAD(P)-bd_dom_sf"/>
</dbReference>
<comment type="function">
    <text evidence="18">Nucleoside monophosphate (NMP) kinase that catalyzes the reversible transfer of the terminal phosphate group between nucleoside triphosphates and monophosphates. Has highest activity toward AMP, and weaker activity toward dAMP, CMP and dCMP. Also displays broad nucleoside diphosphate kinase activity. Involved in maintaining ciliary structure and function.</text>
</comment>
<keyword evidence="17" id="KW-0966">Cell projection</keyword>
<evidence type="ECO:0000256" key="5">
    <source>
        <dbReference type="ARBA" id="ARBA00004514"/>
    </source>
</evidence>
<evidence type="ECO:0000256" key="2">
    <source>
        <dbReference type="ARBA" id="ARBA00000582"/>
    </source>
</evidence>
<accession>A0A2K5QJP3</accession>
<evidence type="ECO:0000256" key="6">
    <source>
        <dbReference type="ARBA" id="ARBA00012955"/>
    </source>
</evidence>
<dbReference type="GeneTree" id="ENSGT00390000015102"/>
<organism evidence="25 26">
    <name type="scientific">Cebus imitator</name>
    <name type="common">Panamanian white-faced capuchin</name>
    <name type="synonym">Cebus capucinus imitator</name>
    <dbReference type="NCBI Taxonomy" id="2715852"/>
    <lineage>
        <taxon>Eukaryota</taxon>
        <taxon>Metazoa</taxon>
        <taxon>Chordata</taxon>
        <taxon>Craniata</taxon>
        <taxon>Vertebrata</taxon>
        <taxon>Euteleostomi</taxon>
        <taxon>Mammalia</taxon>
        <taxon>Eutheria</taxon>
        <taxon>Euarchontoglires</taxon>
        <taxon>Primates</taxon>
        <taxon>Haplorrhini</taxon>
        <taxon>Platyrrhini</taxon>
        <taxon>Cebidae</taxon>
        <taxon>Cebinae</taxon>
        <taxon>Cebus</taxon>
    </lineage>
</organism>
<dbReference type="Gene3D" id="3.40.50.300">
    <property type="entry name" value="P-loop containing nucleotide triphosphate hydrolases"/>
    <property type="match status" value="1"/>
</dbReference>
<keyword evidence="11" id="KW-0418">Kinase</keyword>
<feature type="compositionally biased region" description="Acidic residues" evidence="24">
    <location>
        <begin position="420"/>
        <end position="442"/>
    </location>
</feature>
<evidence type="ECO:0000256" key="9">
    <source>
        <dbReference type="ARBA" id="ARBA00022679"/>
    </source>
</evidence>
<dbReference type="GO" id="GO:0030030">
    <property type="term" value="P:cell projection organization"/>
    <property type="evidence" value="ECO:0007669"/>
    <property type="project" value="UniProtKB-KW"/>
</dbReference>
<reference evidence="25" key="1">
    <citation type="submission" date="2025-08" db="UniProtKB">
        <authorList>
            <consortium name="Ensembl"/>
        </authorList>
    </citation>
    <scope>IDENTIFICATION</scope>
</reference>
<dbReference type="InterPro" id="IPR000850">
    <property type="entry name" value="Adenylat/UMP-CMP_kin"/>
</dbReference>
<comment type="similarity">
    <text evidence="19">In the central section; belongs to the adenylate kinase family.</text>
</comment>
<dbReference type="GO" id="GO:0005524">
    <property type="term" value="F:ATP binding"/>
    <property type="evidence" value="ECO:0007669"/>
    <property type="project" value="UniProtKB-KW"/>
</dbReference>
<keyword evidence="16" id="KW-0969">Cilium</keyword>
<comment type="subcellular location">
    <subcellularLocation>
        <location evidence="4">Cell projection</location>
        <location evidence="4">Cilium</location>
        <location evidence="4">Flagellum</location>
    </subcellularLocation>
    <subcellularLocation>
        <location evidence="5">Cytoplasm</location>
        <location evidence="5">Cytosol</location>
    </subcellularLocation>
</comment>
<evidence type="ECO:0000256" key="24">
    <source>
        <dbReference type="SAM" id="MobiDB-lite"/>
    </source>
</evidence>
<dbReference type="GO" id="GO:0031514">
    <property type="term" value="C:motile cilium"/>
    <property type="evidence" value="ECO:0007669"/>
    <property type="project" value="UniProtKB-SubCell"/>
</dbReference>
<dbReference type="SUPFAM" id="SSF51735">
    <property type="entry name" value="NAD(P)-binding Rossmann-fold domains"/>
    <property type="match status" value="1"/>
</dbReference>
<evidence type="ECO:0000256" key="7">
    <source>
        <dbReference type="ARBA" id="ARBA00012966"/>
    </source>
</evidence>
<keyword evidence="8" id="KW-0963">Cytoplasm</keyword>
<evidence type="ECO:0000256" key="11">
    <source>
        <dbReference type="ARBA" id="ARBA00022777"/>
    </source>
</evidence>
<dbReference type="PANTHER" id="PTHR23359">
    <property type="entry name" value="NUCLEOTIDE KINASE"/>
    <property type="match status" value="1"/>
</dbReference>
<dbReference type="SUPFAM" id="SSF52540">
    <property type="entry name" value="P-loop containing nucleoside triphosphate hydrolases"/>
    <property type="match status" value="1"/>
</dbReference>
<dbReference type="EC" id="2.7.4.3" evidence="6"/>
<evidence type="ECO:0000256" key="13">
    <source>
        <dbReference type="ARBA" id="ARBA00022840"/>
    </source>
</evidence>
<comment type="catalytic activity">
    <reaction evidence="2">
        <text>AMP + ATP = 2 ADP</text>
        <dbReference type="Rhea" id="RHEA:12973"/>
        <dbReference type="ChEBI" id="CHEBI:30616"/>
        <dbReference type="ChEBI" id="CHEBI:456215"/>
        <dbReference type="ChEBI" id="CHEBI:456216"/>
        <dbReference type="EC" id="2.7.4.3"/>
    </reaction>
</comment>
<keyword evidence="10" id="KW-0547">Nucleotide-binding</keyword>
<evidence type="ECO:0000256" key="17">
    <source>
        <dbReference type="ARBA" id="ARBA00023273"/>
    </source>
</evidence>
<comment type="catalytic activity">
    <reaction evidence="3">
        <text>a ribonucleoside 5'-diphosphate + ATP = a ribonucleoside 5'-triphosphate + ADP</text>
        <dbReference type="Rhea" id="RHEA:18113"/>
        <dbReference type="ChEBI" id="CHEBI:30616"/>
        <dbReference type="ChEBI" id="CHEBI:57930"/>
        <dbReference type="ChEBI" id="CHEBI:61557"/>
        <dbReference type="ChEBI" id="CHEBI:456216"/>
        <dbReference type="EC" id="2.7.4.6"/>
    </reaction>
</comment>
<evidence type="ECO:0000256" key="10">
    <source>
        <dbReference type="ARBA" id="ARBA00022741"/>
    </source>
</evidence>
<dbReference type="InterPro" id="IPR027417">
    <property type="entry name" value="P-loop_NTPase"/>
</dbReference>
<evidence type="ECO:0000256" key="16">
    <source>
        <dbReference type="ARBA" id="ARBA00023069"/>
    </source>
</evidence>
<feature type="region of interest" description="Disordered" evidence="24">
    <location>
        <begin position="418"/>
        <end position="442"/>
    </location>
</feature>